<proteinExistence type="predicted"/>
<dbReference type="KEGG" id="hel:HELO_3596A"/>
<reference evidence="1" key="2">
    <citation type="submission" date="2010-05" db="EMBL/GenBank/DDBJ databases">
        <title>Revision and reannotation of the Halomonas elongata DSM 2581(T) genome.</title>
        <authorList>
            <person name="Pfeiffer F."/>
            <person name="Bagyan I."/>
            <person name="Alfaro-Espinoza G."/>
            <person name="Zamora-Lagos M.A."/>
            <person name="Habermann B."/>
            <person name="Oesterhelt D."/>
            <person name="Kunte H.J."/>
        </authorList>
    </citation>
    <scope>NUCLEOTIDE SEQUENCE</scope>
    <source>
        <strain evidence="1">Type strain: DSM 2581</strain>
    </source>
</reference>
<organism evidence="1 3">
    <name type="scientific">Halomonas elongata (strain ATCC 33173 / DSM 2581 / NBRC 15536 / NCIMB 2198 / 1H9)</name>
    <dbReference type="NCBI Taxonomy" id="768066"/>
    <lineage>
        <taxon>Bacteria</taxon>
        <taxon>Pseudomonadati</taxon>
        <taxon>Pseudomonadota</taxon>
        <taxon>Gammaproteobacteria</taxon>
        <taxon>Oceanospirillales</taxon>
        <taxon>Halomonadaceae</taxon>
        <taxon>Halomonas</taxon>
    </lineage>
</organism>
<dbReference type="GeneID" id="91010992"/>
<protein>
    <recommendedName>
        <fullName evidence="5">Sulfotransferase domain-containing protein</fullName>
    </recommendedName>
</protein>
<dbReference type="InterPro" id="IPR027417">
    <property type="entry name" value="P-loop_NTPase"/>
</dbReference>
<evidence type="ECO:0000313" key="2">
    <source>
        <dbReference type="EMBL" id="WPU46063.1"/>
    </source>
</evidence>
<dbReference type="OrthoDB" id="5147122at2"/>
<reference evidence="2 4" key="4">
    <citation type="submission" date="2023-11" db="EMBL/GenBank/DDBJ databases">
        <title>MicrobeMod: A computational toolkit for identifying prokaryotic methylation and restriction-modification with nanopore sequencing.</title>
        <authorList>
            <person name="Crits-Christoph A."/>
            <person name="Kang S.C."/>
            <person name="Lee H."/>
            <person name="Ostrov N."/>
        </authorList>
    </citation>
    <scope>NUCLEOTIDE SEQUENCE [LARGE SCALE GENOMIC DNA]</scope>
    <source>
        <strain evidence="2 4">ATCC 33173</strain>
    </source>
</reference>
<dbReference type="AlphaFoldDB" id="A0A1R4A4F6"/>
<sequence length="359" mass="41814">MKLVVHVGMGKTGTSALQYFLDSEEKELRRNGIVYVGTRLQNAIKDTPIYHQGDVNRVSLLERGLSLLEKNLSRGAGSIKSVVWSNEAFSMGYNPREVVRCLIDFVDSSEIFTSIKFLLVLRRQDEWVESAYKQWAMKHKTNHGRRIMTPDEFVDNNIRLLDYNKVVDDWMYDEGFLDVVSYDDVMKQGGMINFFCERFSIDYKKSFDGYKNVHESLGVSLSKMVSLYNRGFEEEVLPSAFLDVIKDAGVEELSESNECFVSFSTRERLYHKFYEDNKSLSLRLRGDEGFFSERPVREVDDYVFDPEVFVTYLSMICGNQQRRIENLNKRLHRIEGAKGGLFSKRKAFFVKMFRKIFRG</sequence>
<dbReference type="EMBL" id="CP139472">
    <property type="protein sequence ID" value="WPU46063.1"/>
    <property type="molecule type" value="Genomic_DNA"/>
</dbReference>
<name>A0A1R4A4F6_HALED</name>
<reference evidence="3" key="3">
    <citation type="journal article" date="2011" name="Environ. Microbiol.">
        <title>A blueprint of ectoine metabolism from the genome of the industrial producer Halomonas elongata DSM 2581(T).</title>
        <authorList>
            <person name="Schwibbert K."/>
            <person name="Marin-Sanguino A."/>
            <person name="Bagyan I."/>
            <person name="Heidrich G."/>
            <person name="Lentzen G."/>
            <person name="Seitz H."/>
            <person name="Rampp M."/>
            <person name="Schuster S.C."/>
            <person name="Klenk H.P."/>
            <person name="Pfeiffer F."/>
            <person name="Oesterhelt D."/>
            <person name="Kunte H.J."/>
        </authorList>
    </citation>
    <scope>NUCLEOTIDE SEQUENCE [LARGE SCALE GENOMIC DNA]</scope>
    <source>
        <strain evidence="3">ATCC 33173 / DSM 2581 / NBRC 15536 / NCIMB 2198 / 1H9</strain>
    </source>
</reference>
<reference evidence="1" key="1">
    <citation type="journal article" date="2010" name="Environ. Microbiol.">
        <title>A blueprint of ectoine metabolism from the genome of the industrial producer Halomonas elongata DSM 2581(T).</title>
        <authorList>
            <person name="Schwibbert K."/>
            <person name="Marin-Sanguino A."/>
            <person name="Bagyan I."/>
            <person name="Heidrich G."/>
            <person name="Lentzen G."/>
            <person name="Seitz H."/>
            <person name="Rampp M."/>
            <person name="Schuster S.C."/>
            <person name="Klenk H.P."/>
            <person name="Pfeiffer F."/>
            <person name="Oesterhelt D."/>
            <person name="Kunte H.J."/>
        </authorList>
    </citation>
    <scope>NUCLEOTIDE SEQUENCE</scope>
    <source>
        <strain evidence="1">Type strain: DSM 2581</strain>
    </source>
</reference>
<dbReference type="Proteomes" id="UP001322512">
    <property type="component" value="Chromosome"/>
</dbReference>
<dbReference type="EMBL" id="FN869568">
    <property type="protein sequence ID" value="SJK83856.1"/>
    <property type="molecule type" value="Genomic_DNA"/>
</dbReference>
<dbReference type="Gene3D" id="3.40.50.300">
    <property type="entry name" value="P-loop containing nucleotide triphosphate hydrolases"/>
    <property type="match status" value="1"/>
</dbReference>
<evidence type="ECO:0000313" key="3">
    <source>
        <dbReference type="Proteomes" id="UP000008707"/>
    </source>
</evidence>
<dbReference type="Proteomes" id="UP000008707">
    <property type="component" value="Chromosome"/>
</dbReference>
<evidence type="ECO:0008006" key="5">
    <source>
        <dbReference type="Google" id="ProtNLM"/>
    </source>
</evidence>
<evidence type="ECO:0000313" key="4">
    <source>
        <dbReference type="Proteomes" id="UP001322512"/>
    </source>
</evidence>
<accession>A0A1R4A4F6</accession>
<evidence type="ECO:0000313" key="1">
    <source>
        <dbReference type="EMBL" id="SJK83856.1"/>
    </source>
</evidence>
<gene>
    <name evidence="1" type="ORF">HELO_3596A</name>
    <name evidence="2" type="ORF">SR933_12455</name>
</gene>
<dbReference type="SUPFAM" id="SSF52540">
    <property type="entry name" value="P-loop containing nucleoside triphosphate hydrolases"/>
    <property type="match status" value="1"/>
</dbReference>
<dbReference type="RefSeq" id="WP_157953423.1">
    <property type="nucleotide sequence ID" value="NC_014532.2"/>
</dbReference>
<keyword evidence="4" id="KW-1185">Reference proteome</keyword>